<comment type="caution">
    <text evidence="1">The sequence shown here is derived from an EMBL/GenBank/DDBJ whole genome shotgun (WGS) entry which is preliminary data.</text>
</comment>
<evidence type="ECO:0000313" key="1">
    <source>
        <dbReference type="EMBL" id="KAJ1366636.1"/>
    </source>
</evidence>
<proteinExistence type="predicted"/>
<dbReference type="EMBL" id="JAHQIW010005605">
    <property type="protein sequence ID" value="KAJ1366636.1"/>
    <property type="molecule type" value="Genomic_DNA"/>
</dbReference>
<evidence type="ECO:0000313" key="2">
    <source>
        <dbReference type="Proteomes" id="UP001196413"/>
    </source>
</evidence>
<organism evidence="1 2">
    <name type="scientific">Parelaphostrongylus tenuis</name>
    <name type="common">Meningeal worm</name>
    <dbReference type="NCBI Taxonomy" id="148309"/>
    <lineage>
        <taxon>Eukaryota</taxon>
        <taxon>Metazoa</taxon>
        <taxon>Ecdysozoa</taxon>
        <taxon>Nematoda</taxon>
        <taxon>Chromadorea</taxon>
        <taxon>Rhabditida</taxon>
        <taxon>Rhabditina</taxon>
        <taxon>Rhabditomorpha</taxon>
        <taxon>Strongyloidea</taxon>
        <taxon>Metastrongylidae</taxon>
        <taxon>Parelaphostrongylus</taxon>
    </lineage>
</organism>
<sequence>MWVEKQKYHFKKIFFSSVVPKQSSPHLLTGLRSGRYGSNTAVPPSCPLSPGPTTVYNPPPLLSSTLLPCNYFT</sequence>
<gene>
    <name evidence="1" type="ORF">KIN20_027356</name>
</gene>
<protein>
    <submittedName>
        <fullName evidence="1">Uncharacterized protein</fullName>
    </submittedName>
</protein>
<reference evidence="1" key="1">
    <citation type="submission" date="2021-06" db="EMBL/GenBank/DDBJ databases">
        <title>Parelaphostrongylus tenuis whole genome reference sequence.</title>
        <authorList>
            <person name="Garwood T.J."/>
            <person name="Larsen P.A."/>
            <person name="Fountain-Jones N.M."/>
            <person name="Garbe J.R."/>
            <person name="Macchietto M.G."/>
            <person name="Kania S.A."/>
            <person name="Gerhold R.W."/>
            <person name="Richards J.E."/>
            <person name="Wolf T.M."/>
        </authorList>
    </citation>
    <scope>NUCLEOTIDE SEQUENCE</scope>
    <source>
        <strain evidence="1">MNPRO001-30</strain>
        <tissue evidence="1">Meninges</tissue>
    </source>
</reference>
<keyword evidence="2" id="KW-1185">Reference proteome</keyword>
<accession>A0AAD5WDQ5</accession>
<dbReference type="Proteomes" id="UP001196413">
    <property type="component" value="Unassembled WGS sequence"/>
</dbReference>
<name>A0AAD5WDQ5_PARTN</name>
<dbReference type="AlphaFoldDB" id="A0AAD5WDQ5"/>